<dbReference type="EMBL" id="CP022187">
    <property type="protein sequence ID" value="AWI74077.1"/>
    <property type="molecule type" value="Genomic_DNA"/>
</dbReference>
<accession>A0A2U8GKK2</accession>
<evidence type="ECO:0000256" key="2">
    <source>
        <dbReference type="ARBA" id="ARBA00022884"/>
    </source>
</evidence>
<dbReference type="PANTHER" id="PTHR38106">
    <property type="entry name" value="RNA CHAPERONE PROQ"/>
    <property type="match status" value="1"/>
</dbReference>
<evidence type="ECO:0000256" key="4">
    <source>
        <dbReference type="SAM" id="MobiDB-lite"/>
    </source>
</evidence>
<evidence type="ECO:0000256" key="3">
    <source>
        <dbReference type="ARBA" id="ARBA00023186"/>
    </source>
</evidence>
<dbReference type="InterPro" id="IPR036442">
    <property type="entry name" value="ProQ/FinO_sf"/>
</dbReference>
<dbReference type="GO" id="GO:0010608">
    <property type="term" value="P:post-transcriptional regulation of gene expression"/>
    <property type="evidence" value="ECO:0007669"/>
    <property type="project" value="InterPro"/>
</dbReference>
<evidence type="ECO:0000256" key="1">
    <source>
        <dbReference type="ARBA" id="ARBA00022490"/>
    </source>
</evidence>
<reference evidence="6 7" key="1">
    <citation type="submission" date="2017-06" db="EMBL/GenBank/DDBJ databases">
        <title>Azoarcus.</title>
        <authorList>
            <person name="Woo J.-H."/>
            <person name="Kim H.-S."/>
        </authorList>
    </citation>
    <scope>NUCLEOTIDE SEQUENCE [LARGE SCALE GENOMIC DNA]</scope>
    <source>
        <strain evidence="6 7">TSPY31</strain>
    </source>
</reference>
<gene>
    <name evidence="6" type="ORF">CEW83_01600</name>
</gene>
<feature type="domain" description="ProQ/FinO" evidence="5">
    <location>
        <begin position="10"/>
        <end position="116"/>
    </location>
</feature>
<dbReference type="Gene3D" id="1.10.1710.10">
    <property type="entry name" value="ProQ/FinO domain"/>
    <property type="match status" value="1"/>
</dbReference>
<dbReference type="Pfam" id="PF04352">
    <property type="entry name" value="ProQ"/>
    <property type="match status" value="1"/>
</dbReference>
<dbReference type="GO" id="GO:0034057">
    <property type="term" value="F:RNA strand-exchange activity"/>
    <property type="evidence" value="ECO:0007669"/>
    <property type="project" value="InterPro"/>
</dbReference>
<sequence length="144" mass="16678">MTTETPSAKPALEPRALLQKLQEQSPTFRDCKPLAIRIDTNILERFPEFEKKTLRSALRMHTASTRYLKAMEKATERFDFEGNVAGEVTEEQRAHASATLKERFAAAAKQQRAKREAEEVERKREEAERRRGEKLQQLMTKFGK</sequence>
<dbReference type="InterPro" id="IPR023529">
    <property type="entry name" value="ProQ"/>
</dbReference>
<dbReference type="SUPFAM" id="SSF48657">
    <property type="entry name" value="FinO-like"/>
    <property type="match status" value="1"/>
</dbReference>
<dbReference type="RefSeq" id="WP_108947785.1">
    <property type="nucleotide sequence ID" value="NZ_CP022187.1"/>
</dbReference>
<dbReference type="PANTHER" id="PTHR38106:SF1">
    <property type="entry name" value="RNA CHAPERONE PROQ"/>
    <property type="match status" value="1"/>
</dbReference>
<dbReference type="GO" id="GO:0005829">
    <property type="term" value="C:cytosol"/>
    <property type="evidence" value="ECO:0007669"/>
    <property type="project" value="TreeGrafter"/>
</dbReference>
<dbReference type="KEGG" id="acom:CEW83_01600"/>
<evidence type="ECO:0000313" key="6">
    <source>
        <dbReference type="EMBL" id="AWI74077.1"/>
    </source>
</evidence>
<evidence type="ECO:0000313" key="7">
    <source>
        <dbReference type="Proteomes" id="UP000244930"/>
    </source>
</evidence>
<feature type="region of interest" description="Disordered" evidence="4">
    <location>
        <begin position="109"/>
        <end position="144"/>
    </location>
</feature>
<keyword evidence="1" id="KW-0963">Cytoplasm</keyword>
<dbReference type="GO" id="GO:0033592">
    <property type="term" value="F:RNA strand annealing activity"/>
    <property type="evidence" value="ECO:0007669"/>
    <property type="project" value="InterPro"/>
</dbReference>
<name>A0A2U8GKK2_9RHOO</name>
<keyword evidence="3" id="KW-0143">Chaperone</keyword>
<dbReference type="AlphaFoldDB" id="A0A2U8GKK2"/>
<organism evidence="6 7">
    <name type="scientific">Parazoarcus communis</name>
    <dbReference type="NCBI Taxonomy" id="41977"/>
    <lineage>
        <taxon>Bacteria</taxon>
        <taxon>Pseudomonadati</taxon>
        <taxon>Pseudomonadota</taxon>
        <taxon>Betaproteobacteria</taxon>
        <taxon>Rhodocyclales</taxon>
        <taxon>Zoogloeaceae</taxon>
        <taxon>Parazoarcus</taxon>
    </lineage>
</organism>
<proteinExistence type="predicted"/>
<evidence type="ECO:0000259" key="5">
    <source>
        <dbReference type="SMART" id="SM00945"/>
    </source>
</evidence>
<feature type="compositionally biased region" description="Basic and acidic residues" evidence="4">
    <location>
        <begin position="113"/>
        <end position="134"/>
    </location>
</feature>
<dbReference type="SMART" id="SM00945">
    <property type="entry name" value="ProQ"/>
    <property type="match status" value="1"/>
</dbReference>
<dbReference type="Proteomes" id="UP000244930">
    <property type="component" value="Chromosome"/>
</dbReference>
<keyword evidence="2" id="KW-0694">RNA-binding</keyword>
<protein>
    <submittedName>
        <fullName evidence="6">ProQ activator of osmoprotectant transporter prop</fullName>
    </submittedName>
</protein>
<dbReference type="InterPro" id="IPR016103">
    <property type="entry name" value="ProQ/FinO"/>
</dbReference>
<keyword evidence="7" id="KW-1185">Reference proteome</keyword>
<feature type="region of interest" description="Disordered" evidence="4">
    <location>
        <begin position="1"/>
        <end position="26"/>
    </location>
</feature>